<proteinExistence type="predicted"/>
<comment type="caution">
    <text evidence="1">The sequence shown here is derived from an EMBL/GenBank/DDBJ whole genome shotgun (WGS) entry which is preliminary data.</text>
</comment>
<dbReference type="Proteomes" id="UP000238415">
    <property type="component" value="Unassembled WGS sequence"/>
</dbReference>
<protein>
    <submittedName>
        <fullName evidence="1">Uncharacterized protein</fullName>
    </submittedName>
</protein>
<dbReference type="EMBL" id="PVXM01000046">
    <property type="protein sequence ID" value="PRR70718.1"/>
    <property type="molecule type" value="Genomic_DNA"/>
</dbReference>
<reference evidence="1 2" key="1">
    <citation type="submission" date="2018-03" db="EMBL/GenBank/DDBJ databases">
        <title>Genome sequence of Moorella humiferrea DSM 23265.</title>
        <authorList>
            <person name="Poehlein A."/>
            <person name="Daniel R."/>
        </authorList>
    </citation>
    <scope>NUCLEOTIDE SEQUENCE [LARGE SCALE GENOMIC DNA]</scope>
    <source>
        <strain evidence="1 2">DSM 23265</strain>
    </source>
</reference>
<keyword evidence="2" id="KW-1185">Reference proteome</keyword>
<name>A0A2T0ANX6_9FIRM</name>
<dbReference type="OrthoDB" id="2868295at2"/>
<sequence>MGIYLGLRVLPDAIGAVEWERFYDAAKQVIQAFKPQPVRLTEEEKFGFTRLVLTRSPEGQDHKGRFLAVVGDAQTWECAEQFHIYRGFTTWINGIRQVVNYTLSLSSKQVKSSHGGIQAVSSPAA</sequence>
<dbReference type="AlphaFoldDB" id="A0A2T0ANX6"/>
<organism evidence="1 2">
    <name type="scientific">Neomoorella humiferrea</name>
    <dbReference type="NCBI Taxonomy" id="676965"/>
    <lineage>
        <taxon>Bacteria</taxon>
        <taxon>Bacillati</taxon>
        <taxon>Bacillota</taxon>
        <taxon>Clostridia</taxon>
        <taxon>Neomoorellales</taxon>
        <taxon>Neomoorellaceae</taxon>
        <taxon>Neomoorella</taxon>
    </lineage>
</organism>
<gene>
    <name evidence="1" type="ORF">MOHU_18250</name>
</gene>
<accession>A0A2T0ANX6</accession>
<evidence type="ECO:0000313" key="2">
    <source>
        <dbReference type="Proteomes" id="UP000238415"/>
    </source>
</evidence>
<evidence type="ECO:0000313" key="1">
    <source>
        <dbReference type="EMBL" id="PRR70718.1"/>
    </source>
</evidence>
<dbReference type="RefSeq" id="WP_106005769.1">
    <property type="nucleotide sequence ID" value="NZ_CP136419.1"/>
</dbReference>